<reference evidence="4 5" key="1">
    <citation type="submission" date="2016-05" db="EMBL/GenBank/DDBJ databases">
        <title>Complete genome sequence of Rathayibacter tritici NCPPB 1953.</title>
        <authorList>
            <person name="Park J."/>
            <person name="Lee H.-H."/>
            <person name="Lee S.-W."/>
            <person name="Seo Y.-S."/>
        </authorList>
    </citation>
    <scope>NUCLEOTIDE SEQUENCE [LARGE SCALE GENOMIC DNA]</scope>
    <source>
        <strain evidence="4 5">NCPPB 1953</strain>
    </source>
</reference>
<evidence type="ECO:0000313" key="4">
    <source>
        <dbReference type="EMBL" id="AND16960.1"/>
    </source>
</evidence>
<dbReference type="KEGG" id="rtn:A6122_1831"/>
<keyword evidence="3" id="KW-0479">Metal-binding</keyword>
<dbReference type="HAMAP" id="MF_01139">
    <property type="entry name" value="ISPT"/>
    <property type="match status" value="1"/>
</dbReference>
<dbReference type="InterPro" id="IPR001441">
    <property type="entry name" value="UPP_synth-like"/>
</dbReference>
<dbReference type="GO" id="GO:0016094">
    <property type="term" value="P:polyprenol biosynthetic process"/>
    <property type="evidence" value="ECO:0007669"/>
    <property type="project" value="TreeGrafter"/>
</dbReference>
<protein>
    <recommendedName>
        <fullName evidence="3">Isoprenyl transferase</fullName>
        <ecNumber evidence="3">2.5.1.-</ecNumber>
    </recommendedName>
</protein>
<feature type="binding site" evidence="3">
    <location>
        <position position="37"/>
    </location>
    <ligand>
        <name>substrate</name>
    </ligand>
</feature>
<feature type="binding site" evidence="3">
    <location>
        <position position="203"/>
    </location>
    <ligand>
        <name>substrate</name>
    </ligand>
</feature>
<feature type="binding site" evidence="3">
    <location>
        <begin position="78"/>
        <end position="80"/>
    </location>
    <ligand>
        <name>substrate</name>
    </ligand>
</feature>
<comment type="cofactor">
    <cofactor evidence="3">
        <name>Mg(2+)</name>
        <dbReference type="ChEBI" id="CHEBI:18420"/>
    </cofactor>
    <text evidence="3">Binds 2 magnesium ions per subunit.</text>
</comment>
<dbReference type="Gene3D" id="3.40.1180.10">
    <property type="entry name" value="Decaprenyl diphosphate synthase-like"/>
    <property type="match status" value="1"/>
</dbReference>
<dbReference type="STRING" id="33888.A6122_1831"/>
<dbReference type="InterPro" id="IPR018520">
    <property type="entry name" value="UPP_synth-like_CS"/>
</dbReference>
<dbReference type="AlphaFoldDB" id="A0A160KT56"/>
<dbReference type="GO" id="GO:0005886">
    <property type="term" value="C:plasma membrane"/>
    <property type="evidence" value="ECO:0007669"/>
    <property type="project" value="TreeGrafter"/>
</dbReference>
<keyword evidence="3" id="KW-0460">Magnesium</keyword>
<sequence length="254" mass="28325">MGRDLLYGVYKKRLRSSLPPDSLPNHVAMIIDGNRRWARQRAFETAAHGHRAGAAKVHEFLQWCDELGVRHVTLYLLSQDNLVGRDSSELTELIAIIADLAEEVSQQPDWRVQHVGSDEGLPASLVTALDTAEARTASHTGLHVNLAVGYGGRHEIAQAVRSILEEHGKRGSSIEDVAGLLTPELIGEHLYTSGQPDPDLVIRTSGEQRLSDFMLWQSAHSEFYFMEALGPDIREVDFLRALRDYAGRHRRFGS</sequence>
<dbReference type="GO" id="GO:0000287">
    <property type="term" value="F:magnesium ion binding"/>
    <property type="evidence" value="ECO:0007669"/>
    <property type="project" value="UniProtKB-UniRule"/>
</dbReference>
<name>A0A160KT56_9MICO</name>
<dbReference type="CDD" id="cd00475">
    <property type="entry name" value="Cis_IPPS"/>
    <property type="match status" value="1"/>
</dbReference>
<dbReference type="PATRIC" id="fig|33888.3.peg.2031"/>
<accession>A0A160KT56</accession>
<dbReference type="NCBIfam" id="TIGR00055">
    <property type="entry name" value="uppS"/>
    <property type="match status" value="1"/>
</dbReference>
<comment type="function">
    <text evidence="3">Catalyzes the condensation of isopentenyl diphosphate (IPP) with allylic pyrophosphates generating different type of terpenoids.</text>
</comment>
<evidence type="ECO:0000256" key="3">
    <source>
        <dbReference type="HAMAP-Rule" id="MF_01139"/>
    </source>
</evidence>
<dbReference type="Pfam" id="PF01255">
    <property type="entry name" value="Prenyltransf"/>
    <property type="match status" value="1"/>
</dbReference>
<dbReference type="Proteomes" id="UP000077071">
    <property type="component" value="Chromosome"/>
</dbReference>
<feature type="binding site" evidence="3">
    <location>
        <begin position="209"/>
        <end position="211"/>
    </location>
    <ligand>
        <name>substrate</name>
    </ligand>
</feature>
<dbReference type="EC" id="2.5.1.-" evidence="3"/>
<gene>
    <name evidence="4" type="ORF">A6122_1831</name>
</gene>
<dbReference type="GO" id="GO:0033850">
    <property type="term" value="F:Z-farnesyl diphosphate synthase activity"/>
    <property type="evidence" value="ECO:0007669"/>
    <property type="project" value="TreeGrafter"/>
</dbReference>
<keyword evidence="5" id="KW-1185">Reference proteome</keyword>
<organism evidence="4 5">
    <name type="scientific">Rathayibacter tritici</name>
    <dbReference type="NCBI Taxonomy" id="33888"/>
    <lineage>
        <taxon>Bacteria</taxon>
        <taxon>Bacillati</taxon>
        <taxon>Actinomycetota</taxon>
        <taxon>Actinomycetes</taxon>
        <taxon>Micrococcales</taxon>
        <taxon>Microbacteriaceae</taxon>
        <taxon>Rathayibacter</taxon>
    </lineage>
</organism>
<feature type="binding site" evidence="3">
    <location>
        <position position="85"/>
    </location>
    <ligand>
        <name>substrate</name>
    </ligand>
</feature>
<proteinExistence type="inferred from homology"/>
<comment type="caution">
    <text evidence="3">Lacks conserved residue(s) required for the propagation of feature annotation.</text>
</comment>
<dbReference type="EMBL" id="CP015515">
    <property type="protein sequence ID" value="AND16960.1"/>
    <property type="molecule type" value="Genomic_DNA"/>
</dbReference>
<dbReference type="InterPro" id="IPR036424">
    <property type="entry name" value="UPP_synth-like_sf"/>
</dbReference>
<evidence type="ECO:0000313" key="5">
    <source>
        <dbReference type="Proteomes" id="UP000077071"/>
    </source>
</evidence>
<feature type="active site" description="Proton acceptor" evidence="3">
    <location>
        <position position="81"/>
    </location>
</feature>
<comment type="similarity">
    <text evidence="2">Belongs to the UPP synthase family. Z-FPP synthase subfamily.</text>
</comment>
<comment type="subunit">
    <text evidence="3">Homodimer.</text>
</comment>
<evidence type="ECO:0000256" key="1">
    <source>
        <dbReference type="ARBA" id="ARBA00022679"/>
    </source>
</evidence>
<feature type="binding site" evidence="3">
    <location>
        <position position="50"/>
    </location>
    <ligand>
        <name>substrate</name>
    </ligand>
</feature>
<feature type="binding site" evidence="3">
    <location>
        <position position="222"/>
    </location>
    <ligand>
        <name>Mg(2+)</name>
        <dbReference type="ChEBI" id="CHEBI:18420"/>
    </ligand>
</feature>
<feature type="active site" evidence="3">
    <location>
        <position position="32"/>
    </location>
</feature>
<dbReference type="PANTHER" id="PTHR10291:SF43">
    <property type="entry name" value="DEHYDRODOLICHYL DIPHOSPHATE SYNTHASE COMPLEX SUBUNIT DHDDS"/>
    <property type="match status" value="1"/>
</dbReference>
<feature type="binding site" evidence="3">
    <location>
        <begin position="33"/>
        <end position="36"/>
    </location>
    <ligand>
        <name>substrate</name>
    </ligand>
</feature>
<evidence type="ECO:0000256" key="2">
    <source>
        <dbReference type="ARBA" id="ARBA00038453"/>
    </source>
</evidence>
<dbReference type="PANTHER" id="PTHR10291">
    <property type="entry name" value="DEHYDRODOLICHYL DIPHOSPHATE SYNTHASE FAMILY MEMBER"/>
    <property type="match status" value="1"/>
</dbReference>
<dbReference type="RefSeq" id="WP_282956658.1">
    <property type="nucleotide sequence ID" value="NZ_PSUM01000011.1"/>
</dbReference>
<dbReference type="PROSITE" id="PS01066">
    <property type="entry name" value="UPP_SYNTHASE"/>
    <property type="match status" value="1"/>
</dbReference>
<keyword evidence="1 3" id="KW-0808">Transferase</keyword>
<dbReference type="NCBIfam" id="NF011403">
    <property type="entry name" value="PRK14828.1"/>
    <property type="match status" value="1"/>
</dbReference>
<dbReference type="SUPFAM" id="SSF64005">
    <property type="entry name" value="Undecaprenyl diphosphate synthase"/>
    <property type="match status" value="1"/>
</dbReference>
<feature type="binding site" evidence="3">
    <location>
        <position position="32"/>
    </location>
    <ligand>
        <name>Mg(2+)</name>
        <dbReference type="ChEBI" id="CHEBI:18420"/>
    </ligand>
</feature>
<dbReference type="GO" id="GO:0045547">
    <property type="term" value="F:ditrans,polycis-polyprenyl diphosphate synthase [(2E,6E)-farnesyl diphosphate specific] activity"/>
    <property type="evidence" value="ECO:0007669"/>
    <property type="project" value="TreeGrafter"/>
</dbReference>